<dbReference type="OrthoDB" id="4336084at2"/>
<dbReference type="FunFam" id="1.10.10.10:FF:000528">
    <property type="entry name" value="Transcriptional regulatory protein EmbR"/>
    <property type="match status" value="1"/>
</dbReference>
<evidence type="ECO:0000256" key="4">
    <source>
        <dbReference type="ARBA" id="ARBA00023125"/>
    </source>
</evidence>
<evidence type="ECO:0000256" key="1">
    <source>
        <dbReference type="ARBA" id="ARBA00005820"/>
    </source>
</evidence>
<evidence type="ECO:0000256" key="6">
    <source>
        <dbReference type="PROSITE-ProRule" id="PRU01091"/>
    </source>
</evidence>
<dbReference type="CDD" id="cd15831">
    <property type="entry name" value="BTAD"/>
    <property type="match status" value="1"/>
</dbReference>
<evidence type="ECO:0000256" key="3">
    <source>
        <dbReference type="ARBA" id="ARBA00023015"/>
    </source>
</evidence>
<dbReference type="SMART" id="SM00240">
    <property type="entry name" value="FHA"/>
    <property type="match status" value="1"/>
</dbReference>
<evidence type="ECO:0000313" key="10">
    <source>
        <dbReference type="Proteomes" id="UP000192411"/>
    </source>
</evidence>
<dbReference type="InterPro" id="IPR001867">
    <property type="entry name" value="OmpR/PhoB-type_DNA-bd"/>
</dbReference>
<reference evidence="9 10" key="1">
    <citation type="submission" date="2017-02" db="EMBL/GenBank/DDBJ databases">
        <title>The new phylogeny of genus Mycobacterium.</title>
        <authorList>
            <person name="Tortoli E."/>
            <person name="Trovato A."/>
            <person name="Cirillo D.M."/>
        </authorList>
    </citation>
    <scope>NUCLEOTIDE SEQUENCE [LARGE SCALE GENOMIC DNA]</scope>
    <source>
        <strain evidence="9 10">DSM 44338</strain>
    </source>
</reference>
<dbReference type="SUPFAM" id="SSF49879">
    <property type="entry name" value="SMAD/FHA domain"/>
    <property type="match status" value="1"/>
</dbReference>
<keyword evidence="4 6" id="KW-0238">DNA-binding</keyword>
<feature type="domain" description="OmpR/PhoB-type" evidence="8">
    <location>
        <begin position="1"/>
        <end position="100"/>
    </location>
</feature>
<dbReference type="InterPro" id="IPR011990">
    <property type="entry name" value="TPR-like_helical_dom_sf"/>
</dbReference>
<dbReference type="InterPro" id="IPR036388">
    <property type="entry name" value="WH-like_DNA-bd_sf"/>
</dbReference>
<feature type="domain" description="FHA" evidence="7">
    <location>
        <begin position="302"/>
        <end position="351"/>
    </location>
</feature>
<dbReference type="GO" id="GO:0006355">
    <property type="term" value="P:regulation of DNA-templated transcription"/>
    <property type="evidence" value="ECO:0007669"/>
    <property type="project" value="InterPro"/>
</dbReference>
<dbReference type="GO" id="GO:0000160">
    <property type="term" value="P:phosphorelay signal transduction system"/>
    <property type="evidence" value="ECO:0007669"/>
    <property type="project" value="InterPro"/>
</dbReference>
<dbReference type="InterPro" id="IPR016032">
    <property type="entry name" value="Sig_transdc_resp-reg_C-effctor"/>
</dbReference>
<dbReference type="Gene3D" id="2.60.200.20">
    <property type="match status" value="1"/>
</dbReference>
<comment type="similarity">
    <text evidence="1">Belongs to the AfsR/DnrI/RedD regulatory family.</text>
</comment>
<dbReference type="Gene3D" id="1.25.40.10">
    <property type="entry name" value="Tetratricopeptide repeat domain"/>
    <property type="match status" value="1"/>
</dbReference>
<dbReference type="PROSITE" id="PS50006">
    <property type="entry name" value="FHA_DOMAIN"/>
    <property type="match status" value="1"/>
</dbReference>
<evidence type="ECO:0000256" key="2">
    <source>
        <dbReference type="ARBA" id="ARBA00022553"/>
    </source>
</evidence>
<name>A0A1X0JY95_9MYCO</name>
<dbReference type="SMART" id="SM01043">
    <property type="entry name" value="BTAD"/>
    <property type="match status" value="1"/>
</dbReference>
<dbReference type="SMART" id="SM00862">
    <property type="entry name" value="Trans_reg_C"/>
    <property type="match status" value="1"/>
</dbReference>
<dbReference type="InterPro" id="IPR005158">
    <property type="entry name" value="BTAD"/>
</dbReference>
<dbReference type="InterPro" id="IPR051677">
    <property type="entry name" value="AfsR-DnrI-RedD_regulator"/>
</dbReference>
<comment type="caution">
    <text evidence="9">The sequence shown here is derived from an EMBL/GenBank/DDBJ whole genome shotgun (WGS) entry which is preliminary data.</text>
</comment>
<accession>A0A1X0JY95</accession>
<keyword evidence="10" id="KW-1185">Reference proteome</keyword>
<evidence type="ECO:0000313" key="9">
    <source>
        <dbReference type="EMBL" id="ORB67869.1"/>
    </source>
</evidence>
<dbReference type="RefSeq" id="WP_083124143.1">
    <property type="nucleotide sequence ID" value="NZ_MVIM01000002.1"/>
</dbReference>
<dbReference type="PANTHER" id="PTHR35807:SF1">
    <property type="entry name" value="TRANSCRIPTIONAL REGULATOR REDD"/>
    <property type="match status" value="1"/>
</dbReference>
<dbReference type="GO" id="GO:0003677">
    <property type="term" value="F:DNA binding"/>
    <property type="evidence" value="ECO:0007669"/>
    <property type="project" value="UniProtKB-UniRule"/>
</dbReference>
<dbReference type="InterPro" id="IPR008984">
    <property type="entry name" value="SMAD_FHA_dom_sf"/>
</dbReference>
<dbReference type="FunFam" id="1.25.40.10:FF:000222">
    <property type="entry name" value="SARP family transcriptional regulator"/>
    <property type="match status" value="1"/>
</dbReference>
<dbReference type="STRING" id="75922.BST47_05285"/>
<evidence type="ECO:0000259" key="8">
    <source>
        <dbReference type="PROSITE" id="PS51755"/>
    </source>
</evidence>
<dbReference type="Pfam" id="PF00486">
    <property type="entry name" value="Trans_reg_C"/>
    <property type="match status" value="1"/>
</dbReference>
<sequence length="377" mass="41265">MPQRGPVFGLLGPLQMSVDDTVVPIGTPKQRAVLASLVMNRNRPVAADSLINAVWGEDAPAEARASLHAYVSNLRRLLGSVGVDGRSMLEKVSPGYRLNIDELSVDLGRFIRERNAGVQAATAGRFDKASSHYSNALAQWRGDVLEDLRAFDFVSVFATAMTDEKVATHIALAESEIACGRAKLITGELERLVAEHPFREPAWEQLMIAYYVSARQSDALAAYQRLKTVLADELGIDPSRALRDLHERILRQEPMDAKPPPDTTLAGTFISLANRTAINTGKERAQLRAATGECYPVKGVATRIGRRSDNDIALNDPRVSRHHAVIIDTGTSFVLIDARSANGVELDHKRIRGSAPLSDGCHVRIGESDFRFELSPR</sequence>
<keyword evidence="2" id="KW-0597">Phosphoprotein</keyword>
<keyword evidence="5" id="KW-0804">Transcription</keyword>
<evidence type="ECO:0000259" key="7">
    <source>
        <dbReference type="PROSITE" id="PS50006"/>
    </source>
</evidence>
<dbReference type="SUPFAM" id="SSF48452">
    <property type="entry name" value="TPR-like"/>
    <property type="match status" value="1"/>
</dbReference>
<evidence type="ECO:0000256" key="5">
    <source>
        <dbReference type="ARBA" id="ARBA00023163"/>
    </source>
</evidence>
<dbReference type="PANTHER" id="PTHR35807">
    <property type="entry name" value="TRANSCRIPTIONAL REGULATOR REDD-RELATED"/>
    <property type="match status" value="1"/>
</dbReference>
<feature type="DNA-binding region" description="OmpR/PhoB-type" evidence="6">
    <location>
        <begin position="1"/>
        <end position="100"/>
    </location>
</feature>
<dbReference type="PROSITE" id="PS51755">
    <property type="entry name" value="OMPR_PHOB"/>
    <property type="match status" value="1"/>
</dbReference>
<dbReference type="Pfam" id="PF03704">
    <property type="entry name" value="BTAD"/>
    <property type="match status" value="1"/>
</dbReference>
<dbReference type="Gene3D" id="1.10.10.10">
    <property type="entry name" value="Winged helix-like DNA-binding domain superfamily/Winged helix DNA-binding domain"/>
    <property type="match status" value="1"/>
</dbReference>
<gene>
    <name evidence="9" type="ORF">BST47_05285</name>
</gene>
<proteinExistence type="inferred from homology"/>
<dbReference type="EMBL" id="MVIM01000002">
    <property type="protein sequence ID" value="ORB67869.1"/>
    <property type="molecule type" value="Genomic_DNA"/>
</dbReference>
<dbReference type="Pfam" id="PF00498">
    <property type="entry name" value="FHA"/>
    <property type="match status" value="1"/>
</dbReference>
<dbReference type="CDD" id="cd00060">
    <property type="entry name" value="FHA"/>
    <property type="match status" value="1"/>
</dbReference>
<dbReference type="AlphaFoldDB" id="A0A1X0JY95"/>
<keyword evidence="3" id="KW-0805">Transcription regulation</keyword>
<protein>
    <submittedName>
        <fullName evidence="9">Regulator</fullName>
    </submittedName>
</protein>
<dbReference type="Proteomes" id="UP000192411">
    <property type="component" value="Unassembled WGS sequence"/>
</dbReference>
<dbReference type="InterPro" id="IPR000253">
    <property type="entry name" value="FHA_dom"/>
</dbReference>
<organism evidence="9 10">
    <name type="scientific">Mycolicibacterium tusciae</name>
    <dbReference type="NCBI Taxonomy" id="75922"/>
    <lineage>
        <taxon>Bacteria</taxon>
        <taxon>Bacillati</taxon>
        <taxon>Actinomycetota</taxon>
        <taxon>Actinomycetes</taxon>
        <taxon>Mycobacteriales</taxon>
        <taxon>Mycobacteriaceae</taxon>
        <taxon>Mycolicibacterium</taxon>
    </lineage>
</organism>
<dbReference type="SUPFAM" id="SSF46894">
    <property type="entry name" value="C-terminal effector domain of the bipartite response regulators"/>
    <property type="match status" value="1"/>
</dbReference>